<organism evidence="5 6">
    <name type="scientific">Candidatus Faeciplasma gallinarum</name>
    <dbReference type="NCBI Taxonomy" id="2840799"/>
    <lineage>
        <taxon>Bacteria</taxon>
        <taxon>Bacillati</taxon>
        <taxon>Bacillota</taxon>
        <taxon>Clostridia</taxon>
        <taxon>Eubacteriales</taxon>
        <taxon>Oscillospiraceae</taxon>
        <taxon>Oscillospiraceae incertae sedis</taxon>
        <taxon>Candidatus Faeciplasma</taxon>
    </lineage>
</organism>
<evidence type="ECO:0000256" key="1">
    <source>
        <dbReference type="ARBA" id="ARBA00023015"/>
    </source>
</evidence>
<sequence length="296" mass="33444">MPIVLDHGLREQISYDLTEFPAVYFCNELADLGDLTGPIHWHPEFEIATATIGALDFQVGTEHVILNPGDSIFVNGNVMHGIRQISEGRADPVPNIVFTGSAIAPEDSMIYKKYISPIACCDELSCVVFNRKSGWHDDVNRMAKSIYQSMDEKKPCYEMSVQRSLSEIFERIFSNLDSIPKRHSTRVQIHTQIRIQKMLSYIYEHYAQAVRLADIADAANISRSEAERCFNAYMGMSPVEVLIRYRLQAAQKLLKTSNLSLQEISSSCGFNSVGYFSRLYRKIYGCAPSSDRFSGK</sequence>
<dbReference type="PRINTS" id="PR00032">
    <property type="entry name" value="HTHARAC"/>
</dbReference>
<dbReference type="GO" id="GO:0003700">
    <property type="term" value="F:DNA-binding transcription factor activity"/>
    <property type="evidence" value="ECO:0007669"/>
    <property type="project" value="InterPro"/>
</dbReference>
<name>A0A9D1JH14_9FIRM</name>
<dbReference type="PROSITE" id="PS01124">
    <property type="entry name" value="HTH_ARAC_FAMILY_2"/>
    <property type="match status" value="1"/>
</dbReference>
<dbReference type="Proteomes" id="UP000823982">
    <property type="component" value="Unassembled WGS sequence"/>
</dbReference>
<dbReference type="GO" id="GO:0043565">
    <property type="term" value="F:sequence-specific DNA binding"/>
    <property type="evidence" value="ECO:0007669"/>
    <property type="project" value="InterPro"/>
</dbReference>
<reference evidence="5" key="2">
    <citation type="journal article" date="2021" name="PeerJ">
        <title>Extensive microbial diversity within the chicken gut microbiome revealed by metagenomics and culture.</title>
        <authorList>
            <person name="Gilroy R."/>
            <person name="Ravi A."/>
            <person name="Getino M."/>
            <person name="Pursley I."/>
            <person name="Horton D.L."/>
            <person name="Alikhan N.F."/>
            <person name="Baker D."/>
            <person name="Gharbi K."/>
            <person name="Hall N."/>
            <person name="Watson M."/>
            <person name="Adriaenssens E.M."/>
            <person name="Foster-Nyarko E."/>
            <person name="Jarju S."/>
            <person name="Secka A."/>
            <person name="Antonio M."/>
            <person name="Oren A."/>
            <person name="Chaudhuri R.R."/>
            <person name="La Ragione R."/>
            <person name="Hildebrand F."/>
            <person name="Pallen M.J."/>
        </authorList>
    </citation>
    <scope>NUCLEOTIDE SEQUENCE</scope>
    <source>
        <strain evidence="5">CHK157-1446</strain>
    </source>
</reference>
<dbReference type="InterPro" id="IPR018062">
    <property type="entry name" value="HTH_AraC-typ_CS"/>
</dbReference>
<dbReference type="InterPro" id="IPR013096">
    <property type="entry name" value="Cupin_2"/>
</dbReference>
<dbReference type="PROSITE" id="PS00041">
    <property type="entry name" value="HTH_ARAC_FAMILY_1"/>
    <property type="match status" value="1"/>
</dbReference>
<accession>A0A9D1JH14</accession>
<dbReference type="EMBL" id="DVIR01000001">
    <property type="protein sequence ID" value="HIS23788.1"/>
    <property type="molecule type" value="Genomic_DNA"/>
</dbReference>
<dbReference type="InterPro" id="IPR018060">
    <property type="entry name" value="HTH_AraC"/>
</dbReference>
<dbReference type="InterPro" id="IPR011051">
    <property type="entry name" value="RmlC_Cupin_sf"/>
</dbReference>
<gene>
    <name evidence="5" type="ORF">IAD01_00050</name>
</gene>
<reference evidence="5" key="1">
    <citation type="submission" date="2020-10" db="EMBL/GenBank/DDBJ databases">
        <authorList>
            <person name="Gilroy R."/>
        </authorList>
    </citation>
    <scope>NUCLEOTIDE SEQUENCE</scope>
    <source>
        <strain evidence="5">CHK157-1446</strain>
    </source>
</reference>
<evidence type="ECO:0000313" key="5">
    <source>
        <dbReference type="EMBL" id="HIS23788.1"/>
    </source>
</evidence>
<proteinExistence type="predicted"/>
<feature type="domain" description="HTH araC/xylS-type" evidence="4">
    <location>
        <begin position="196"/>
        <end position="294"/>
    </location>
</feature>
<dbReference type="InterPro" id="IPR020449">
    <property type="entry name" value="Tscrpt_reg_AraC-type_HTH"/>
</dbReference>
<dbReference type="PANTHER" id="PTHR43280:SF28">
    <property type="entry name" value="HTH-TYPE TRANSCRIPTIONAL ACTIVATOR RHAS"/>
    <property type="match status" value="1"/>
</dbReference>
<dbReference type="InterPro" id="IPR014710">
    <property type="entry name" value="RmlC-like_jellyroll"/>
</dbReference>
<dbReference type="Pfam" id="PF07883">
    <property type="entry name" value="Cupin_2"/>
    <property type="match status" value="1"/>
</dbReference>
<keyword evidence="2" id="KW-0238">DNA-binding</keyword>
<dbReference type="InterPro" id="IPR009057">
    <property type="entry name" value="Homeodomain-like_sf"/>
</dbReference>
<dbReference type="SMART" id="SM00342">
    <property type="entry name" value="HTH_ARAC"/>
    <property type="match status" value="1"/>
</dbReference>
<evidence type="ECO:0000313" key="6">
    <source>
        <dbReference type="Proteomes" id="UP000823982"/>
    </source>
</evidence>
<dbReference type="SUPFAM" id="SSF51182">
    <property type="entry name" value="RmlC-like cupins"/>
    <property type="match status" value="1"/>
</dbReference>
<dbReference type="AlphaFoldDB" id="A0A9D1JH14"/>
<keyword evidence="3" id="KW-0804">Transcription</keyword>
<dbReference type="PANTHER" id="PTHR43280">
    <property type="entry name" value="ARAC-FAMILY TRANSCRIPTIONAL REGULATOR"/>
    <property type="match status" value="1"/>
</dbReference>
<dbReference type="Gene3D" id="2.60.120.10">
    <property type="entry name" value="Jelly Rolls"/>
    <property type="match status" value="1"/>
</dbReference>
<evidence type="ECO:0000256" key="2">
    <source>
        <dbReference type="ARBA" id="ARBA00023125"/>
    </source>
</evidence>
<dbReference type="SUPFAM" id="SSF46689">
    <property type="entry name" value="Homeodomain-like"/>
    <property type="match status" value="2"/>
</dbReference>
<dbReference type="Pfam" id="PF12833">
    <property type="entry name" value="HTH_18"/>
    <property type="match status" value="1"/>
</dbReference>
<evidence type="ECO:0000259" key="4">
    <source>
        <dbReference type="PROSITE" id="PS01124"/>
    </source>
</evidence>
<comment type="caution">
    <text evidence="5">The sequence shown here is derived from an EMBL/GenBank/DDBJ whole genome shotgun (WGS) entry which is preliminary data.</text>
</comment>
<keyword evidence="1" id="KW-0805">Transcription regulation</keyword>
<protein>
    <submittedName>
        <fullName evidence="5">AraC family transcriptional regulator</fullName>
    </submittedName>
</protein>
<dbReference type="Gene3D" id="1.10.10.60">
    <property type="entry name" value="Homeodomain-like"/>
    <property type="match status" value="2"/>
</dbReference>
<evidence type="ECO:0000256" key="3">
    <source>
        <dbReference type="ARBA" id="ARBA00023163"/>
    </source>
</evidence>